<comment type="subunit">
    <text evidence="4">Binds to mitochondrial small subunit 15S rRNA.</text>
</comment>
<gene>
    <name evidence="5" type="ORF">HMPREF1541_05303</name>
</gene>
<dbReference type="InParanoid" id="W2RRD7"/>
<dbReference type="OrthoDB" id="185373at2759"/>
<dbReference type="VEuPathDB" id="FungiDB:HMPREF1541_05303"/>
<evidence type="ECO:0008006" key="7">
    <source>
        <dbReference type="Google" id="ProtNLM"/>
    </source>
</evidence>
<accession>W2RRD7</accession>
<comment type="similarity">
    <text evidence="1">Belongs to the CCM1 family.</text>
</comment>
<keyword evidence="6" id="KW-1185">Reference proteome</keyword>
<dbReference type="PANTHER" id="PTHR47936">
    <property type="entry name" value="PPR_LONG DOMAIN-CONTAINING PROTEIN"/>
    <property type="match status" value="1"/>
</dbReference>
<dbReference type="STRING" id="1220924.W2RRD7"/>
<evidence type="ECO:0000256" key="4">
    <source>
        <dbReference type="ARBA" id="ARBA00044511"/>
    </source>
</evidence>
<dbReference type="EMBL" id="KB822721">
    <property type="protein sequence ID" value="ETN39081.1"/>
    <property type="molecule type" value="Genomic_DNA"/>
</dbReference>
<evidence type="ECO:0000313" key="5">
    <source>
        <dbReference type="EMBL" id="ETN39081.1"/>
    </source>
</evidence>
<evidence type="ECO:0000313" key="6">
    <source>
        <dbReference type="Proteomes" id="UP000030752"/>
    </source>
</evidence>
<evidence type="ECO:0000256" key="1">
    <source>
        <dbReference type="ARBA" id="ARBA00006192"/>
    </source>
</evidence>
<dbReference type="eggNOG" id="ENOG502S1M2">
    <property type="taxonomic scope" value="Eukaryota"/>
</dbReference>
<dbReference type="InterPro" id="IPR011990">
    <property type="entry name" value="TPR-like_helical_dom_sf"/>
</dbReference>
<organism evidence="5 6">
    <name type="scientific">Cyphellophora europaea (strain CBS 101466)</name>
    <name type="common">Phialophora europaea</name>
    <dbReference type="NCBI Taxonomy" id="1220924"/>
    <lineage>
        <taxon>Eukaryota</taxon>
        <taxon>Fungi</taxon>
        <taxon>Dikarya</taxon>
        <taxon>Ascomycota</taxon>
        <taxon>Pezizomycotina</taxon>
        <taxon>Eurotiomycetes</taxon>
        <taxon>Chaetothyriomycetidae</taxon>
        <taxon>Chaetothyriales</taxon>
        <taxon>Cyphellophoraceae</taxon>
        <taxon>Cyphellophora</taxon>
    </lineage>
</organism>
<dbReference type="AlphaFoldDB" id="W2RRD7"/>
<proteinExistence type="inferred from homology"/>
<dbReference type="Gene3D" id="1.25.40.10">
    <property type="entry name" value="Tetratricopeptide repeat domain"/>
    <property type="match status" value="1"/>
</dbReference>
<dbReference type="Proteomes" id="UP000030752">
    <property type="component" value="Unassembled WGS sequence"/>
</dbReference>
<sequence length="851" mass="96381">MKPQPLLTRRLFRAILANRPYHTATCPRRTVNARRTVVPALQPSQSSQRRNLFGLSLGSTVKQLAGAKPTVKNIEAALIKLSDYVKAARDQSRPPSNKDLVDAFHFLTQTRAGQGKPLTKSEVYLTTEAFRYFIDQGLFLENDGTLSSTESKQRISGEDLLNTLTALVQPDGQEDNRTENIALAQLVIDQYRQHGYTSDSNETESALQTFLAVLATNGQAERAYRELNLVNIDVESRNDTWCRVVRGLYAEGRLKKFWDAIVDPCPRGIMDNSVYESLVSYLAVRHDVEAAHRIFTMHQNDLKHGNTTIESQIQDSTLLQLLRSCVQTNQLKLGEEVAEVLQTLDRQDAIHDSPNLVVRGLLLWHAATGADVQQLEKLLMGYLERYTDSLDVDMIIFNELVAHAYSKADPARADSYIQLAQTLGVVPDAHTYALKLDYELSVSELDAARATFEGLTIQDVPAERVDVPVLNRYITKLASTRIDDLPLMTRVADRITETDADLSVGALAALTSVFLHKNEVHEITNLLRYRIENLPSKERASIAQVFKDFILDLNVKEQRAFNAYELLRAAFPETTPAERLEIMDSFFSRKKSDLACLVFGHMRQRDEIENRPNDAAYAQCFYGIASCRDVDGLQMIYNMLKMDIYVEQTTKIHNAMMAAYAACQTPFTAIIDHYWKIIDSREGPTLSTFKLALRACETWIGAGGEEARRIMALMQKWDLIITKDVYHCYIGALAGQSQFENAIELVEHMQEDIGEAPDATTIGVLYNAVPWQYRKDEVEAWARKRYPDLWEELVSYGDEIDEEWEVRYFNVNRDIDVDDELLFGRGEYLPMLAEQARLGLPSPDDPDAHQS</sequence>
<dbReference type="HOGENOM" id="CLU_019319_0_0_1"/>
<reference evidence="5 6" key="1">
    <citation type="submission" date="2013-03" db="EMBL/GenBank/DDBJ databases">
        <title>The Genome Sequence of Phialophora europaea CBS 101466.</title>
        <authorList>
            <consortium name="The Broad Institute Genomics Platform"/>
            <person name="Cuomo C."/>
            <person name="de Hoog S."/>
            <person name="Gorbushina A."/>
            <person name="Walker B."/>
            <person name="Young S.K."/>
            <person name="Zeng Q."/>
            <person name="Gargeya S."/>
            <person name="Fitzgerald M."/>
            <person name="Haas B."/>
            <person name="Abouelleil A."/>
            <person name="Allen A.W."/>
            <person name="Alvarado L."/>
            <person name="Arachchi H.M."/>
            <person name="Berlin A.M."/>
            <person name="Chapman S.B."/>
            <person name="Gainer-Dewar J."/>
            <person name="Goldberg J."/>
            <person name="Griggs A."/>
            <person name="Gujja S."/>
            <person name="Hansen M."/>
            <person name="Howarth C."/>
            <person name="Imamovic A."/>
            <person name="Ireland A."/>
            <person name="Larimer J."/>
            <person name="McCowan C."/>
            <person name="Murphy C."/>
            <person name="Pearson M."/>
            <person name="Poon T.W."/>
            <person name="Priest M."/>
            <person name="Roberts A."/>
            <person name="Saif S."/>
            <person name="Shea T."/>
            <person name="Sisk P."/>
            <person name="Sykes S."/>
            <person name="Wortman J."/>
            <person name="Nusbaum C."/>
            <person name="Birren B."/>
        </authorList>
    </citation>
    <scope>NUCLEOTIDE SEQUENCE [LARGE SCALE GENOMIC DNA]</scope>
    <source>
        <strain evidence="5 6">CBS 101466</strain>
    </source>
</reference>
<evidence type="ECO:0000256" key="2">
    <source>
        <dbReference type="ARBA" id="ARBA00022737"/>
    </source>
</evidence>
<comment type="function">
    <text evidence="3">Regulates mitochondrial small subunit maturation by controlling 15S rRNA 5'-end processing. Localizes to the 5' precursor of the 15S rRNA in a position that is subsequently occupied by mS47 in the mature yeast mtSSU. Uses structure and sequence-specific RNA recognition, binding to a single-stranded region of the precursor and specifically recognizing bases -6 to -1. The exchange of Ccm1 for mS47 is coupled to the irreversible removal of precursor rRNA that is accompanied by conformational changes of the mitoribosomal proteins uS5m and mS26. These conformational changes signal completion of 5'-end rRNA processing through protection of the mature 5'-end of the 15S rRNA and stabilization of mS47. The removal of the 5' precursor together with the dissociation of Ccm1 may be catalyzed by the 5'-3' exoribonuclease Pet127. Involved in the specific removal of group I introns in mitochondrial encoded transcripts.</text>
</comment>
<name>W2RRD7_CYPE1</name>
<keyword evidence="2" id="KW-0677">Repeat</keyword>
<dbReference type="GeneID" id="19972642"/>
<dbReference type="PANTHER" id="PTHR47936:SF1">
    <property type="entry name" value="PENTATRICOPEPTIDE REPEAT-CONTAINING PROTEIN GUN1, CHLOROPLASTIC"/>
    <property type="match status" value="1"/>
</dbReference>
<evidence type="ECO:0000256" key="3">
    <source>
        <dbReference type="ARBA" id="ARBA00044493"/>
    </source>
</evidence>
<protein>
    <recommendedName>
        <fullName evidence="7">Pentacotripeptide-repeat region of PRORP domain-containing protein</fullName>
    </recommendedName>
</protein>
<dbReference type="RefSeq" id="XP_008717866.1">
    <property type="nucleotide sequence ID" value="XM_008719644.1"/>
</dbReference>